<dbReference type="RefSeq" id="WP_304986339.1">
    <property type="nucleotide sequence ID" value="NZ_BAAACR010000004.1"/>
</dbReference>
<comment type="caution">
    <text evidence="1">The sequence shown here is derived from an EMBL/GenBank/DDBJ whole genome shotgun (WGS) entry which is preliminary data.</text>
</comment>
<dbReference type="EMBL" id="BAAACR010000004">
    <property type="protein sequence ID" value="GAA0206009.1"/>
    <property type="molecule type" value="Genomic_DNA"/>
</dbReference>
<keyword evidence="2" id="KW-1185">Reference proteome</keyword>
<proteinExistence type="predicted"/>
<gene>
    <name evidence="1" type="ORF">GCM10008919_06550</name>
</gene>
<evidence type="ECO:0000313" key="1">
    <source>
        <dbReference type="EMBL" id="GAA0206009.1"/>
    </source>
</evidence>
<organism evidence="1 2">
    <name type="scientific">Selenomonas dianae</name>
    <dbReference type="NCBI Taxonomy" id="135079"/>
    <lineage>
        <taxon>Bacteria</taxon>
        <taxon>Bacillati</taxon>
        <taxon>Bacillota</taxon>
        <taxon>Negativicutes</taxon>
        <taxon>Selenomonadales</taxon>
        <taxon>Selenomonadaceae</taxon>
        <taxon>Selenomonas</taxon>
    </lineage>
</organism>
<name>A0ABP3CHV5_9FIRM</name>
<reference evidence="2" key="1">
    <citation type="journal article" date="2019" name="Int. J. Syst. Evol. Microbiol.">
        <title>The Global Catalogue of Microorganisms (GCM) 10K type strain sequencing project: providing services to taxonomists for standard genome sequencing and annotation.</title>
        <authorList>
            <consortium name="The Broad Institute Genomics Platform"/>
            <consortium name="The Broad Institute Genome Sequencing Center for Infectious Disease"/>
            <person name="Wu L."/>
            <person name="Ma J."/>
        </authorList>
    </citation>
    <scope>NUCLEOTIDE SEQUENCE [LARGE SCALE GENOMIC DNA]</scope>
    <source>
        <strain evidence="2">JCM 8542</strain>
    </source>
</reference>
<accession>A0ABP3CHV5</accession>
<protein>
    <recommendedName>
        <fullName evidence="3">Phage protein</fullName>
    </recommendedName>
</protein>
<sequence length="101" mass="11352">MEETETAEQKTPPKKKEKEIPVEVAAQPMIYIGPSNRSRDLSTYKVFADGIPEAFKDDPIHAPLFVSPENLDAARAEVGETGSLLNVLYQKAVQEHEEERR</sequence>
<dbReference type="Proteomes" id="UP001500399">
    <property type="component" value="Unassembled WGS sequence"/>
</dbReference>
<evidence type="ECO:0000313" key="2">
    <source>
        <dbReference type="Proteomes" id="UP001500399"/>
    </source>
</evidence>
<evidence type="ECO:0008006" key="3">
    <source>
        <dbReference type="Google" id="ProtNLM"/>
    </source>
</evidence>